<dbReference type="RefSeq" id="WP_240570140.1">
    <property type="nucleotide sequence ID" value="NZ_JAKVPY010000095.1"/>
</dbReference>
<proteinExistence type="inferred from homology"/>
<feature type="non-terminal residue" evidence="2">
    <location>
        <position position="1"/>
    </location>
</feature>
<evidence type="ECO:0000313" key="3">
    <source>
        <dbReference type="Proteomes" id="UP001202117"/>
    </source>
</evidence>
<reference evidence="2 3" key="1">
    <citation type="submission" date="2022-02" db="EMBL/GenBank/DDBJ databases">
        <title>Halomonas fukangensis sp. nov., a halophilic bacterium isolated from a bulk soil of Kalidium foliatum at Fukang.</title>
        <authorList>
            <person name="Huang Y."/>
        </authorList>
    </citation>
    <scope>NUCLEOTIDE SEQUENCE [LARGE SCALE GENOMIC DNA]</scope>
    <source>
        <strain evidence="2 3">EGI 63088</strain>
    </source>
</reference>
<gene>
    <name evidence="2" type="ORF">MKP05_21285</name>
</gene>
<evidence type="ECO:0000313" key="2">
    <source>
        <dbReference type="EMBL" id="MCH4565627.1"/>
    </source>
</evidence>
<comment type="caution">
    <text evidence="2">The sequence shown here is derived from an EMBL/GenBank/DDBJ whole genome shotgun (WGS) entry which is preliminary data.</text>
</comment>
<comment type="similarity">
    <text evidence="1">Belongs to the arginase family.</text>
</comment>
<evidence type="ECO:0000256" key="1">
    <source>
        <dbReference type="PROSITE-ProRule" id="PRU00742"/>
    </source>
</evidence>
<name>A0ABS9S0L1_9GAMM</name>
<dbReference type="Gene3D" id="3.40.800.10">
    <property type="entry name" value="Ureohydrolase domain"/>
    <property type="match status" value="1"/>
</dbReference>
<dbReference type="InterPro" id="IPR006035">
    <property type="entry name" value="Ureohydrolase"/>
</dbReference>
<dbReference type="PROSITE" id="PS51409">
    <property type="entry name" value="ARGINASE_2"/>
    <property type="match status" value="1"/>
</dbReference>
<dbReference type="InterPro" id="IPR023696">
    <property type="entry name" value="Ureohydrolase_dom_sf"/>
</dbReference>
<accession>A0ABS9S0L1</accession>
<dbReference type="Pfam" id="PF00491">
    <property type="entry name" value="Arginase"/>
    <property type="match status" value="1"/>
</dbReference>
<dbReference type="Proteomes" id="UP001202117">
    <property type="component" value="Unassembled WGS sequence"/>
</dbReference>
<sequence length="171" mass="19556">LGKAVNCLNIDAHTDFRNREGRHSGNGFSYAFHEGFLDHYFVFGLHENYTSKKVFKTISKEKQIRFNTFEELFVRKEKGFEFELNEALDFVKTSRFGLEIDMDSVTNMPSSARTSSGMALNTVREIIFKSKKSKNIAYLHICEAAPDMNSEAEKALTGKSIAYLVSDFIRK</sequence>
<dbReference type="SUPFAM" id="SSF52768">
    <property type="entry name" value="Arginase/deacetylase"/>
    <property type="match status" value="1"/>
</dbReference>
<protein>
    <submittedName>
        <fullName evidence="2">Arginase family protein</fullName>
    </submittedName>
</protein>
<keyword evidence="3" id="KW-1185">Reference proteome</keyword>
<dbReference type="EMBL" id="JAKVPY010000095">
    <property type="protein sequence ID" value="MCH4565627.1"/>
    <property type="molecule type" value="Genomic_DNA"/>
</dbReference>
<organism evidence="2 3">
    <name type="scientific">Halomonas flagellata</name>
    <dbReference type="NCBI Taxonomy" id="2920385"/>
    <lineage>
        <taxon>Bacteria</taxon>
        <taxon>Pseudomonadati</taxon>
        <taxon>Pseudomonadota</taxon>
        <taxon>Gammaproteobacteria</taxon>
        <taxon>Oceanospirillales</taxon>
        <taxon>Halomonadaceae</taxon>
        <taxon>Halomonas</taxon>
    </lineage>
</organism>